<dbReference type="Proteomes" id="UP000707356">
    <property type="component" value="Unassembled WGS sequence"/>
</dbReference>
<feature type="compositionally biased region" description="Pro residues" evidence="1">
    <location>
        <begin position="119"/>
        <end position="131"/>
    </location>
</feature>
<evidence type="ECO:0000256" key="1">
    <source>
        <dbReference type="SAM" id="MobiDB-lite"/>
    </source>
</evidence>
<protein>
    <submittedName>
        <fullName evidence="3">Uncharacterized protein</fullName>
    </submittedName>
</protein>
<comment type="caution">
    <text evidence="3">The sequence shown here is derived from an EMBL/GenBank/DDBJ whole genome shotgun (WGS) entry which is preliminary data.</text>
</comment>
<reference evidence="3" key="1">
    <citation type="submission" date="2021-05" db="EMBL/GenBank/DDBJ databases">
        <authorList>
            <person name="Pietrasiak N."/>
            <person name="Ward R."/>
            <person name="Stajich J.E."/>
            <person name="Kurbessoian T."/>
        </authorList>
    </citation>
    <scope>NUCLEOTIDE SEQUENCE</scope>
    <source>
        <strain evidence="3">GSE-TBD4-15B</strain>
    </source>
</reference>
<feature type="region of interest" description="Disordered" evidence="1">
    <location>
        <begin position="48"/>
        <end position="136"/>
    </location>
</feature>
<keyword evidence="2" id="KW-0812">Transmembrane</keyword>
<feature type="compositionally biased region" description="Low complexity" evidence="1">
    <location>
        <begin position="71"/>
        <end position="87"/>
    </location>
</feature>
<name>A0A951P7X6_9CYAN</name>
<keyword evidence="2" id="KW-1133">Transmembrane helix</keyword>
<evidence type="ECO:0000313" key="3">
    <source>
        <dbReference type="EMBL" id="MBW4464751.1"/>
    </source>
</evidence>
<keyword evidence="2" id="KW-0472">Membrane</keyword>
<reference evidence="3" key="2">
    <citation type="journal article" date="2022" name="Microbiol. Resour. Announc.">
        <title>Metagenome Sequencing to Explore Phylogenomics of Terrestrial Cyanobacteria.</title>
        <authorList>
            <person name="Ward R.D."/>
            <person name="Stajich J.E."/>
            <person name="Johansen J.R."/>
            <person name="Huntemann M."/>
            <person name="Clum A."/>
            <person name="Foster B."/>
            <person name="Foster B."/>
            <person name="Roux S."/>
            <person name="Palaniappan K."/>
            <person name="Varghese N."/>
            <person name="Mukherjee S."/>
            <person name="Reddy T.B.K."/>
            <person name="Daum C."/>
            <person name="Copeland A."/>
            <person name="Chen I.A."/>
            <person name="Ivanova N.N."/>
            <person name="Kyrpides N.C."/>
            <person name="Shapiro N."/>
            <person name="Eloe-Fadrosh E.A."/>
            <person name="Pietrasiak N."/>
        </authorList>
    </citation>
    <scope>NUCLEOTIDE SEQUENCE</scope>
    <source>
        <strain evidence="3">GSE-TBD4-15B</strain>
    </source>
</reference>
<organism evidence="3 4">
    <name type="scientific">Pegethrix bostrychoides GSE-TBD4-15B</name>
    <dbReference type="NCBI Taxonomy" id="2839662"/>
    <lineage>
        <taxon>Bacteria</taxon>
        <taxon>Bacillati</taxon>
        <taxon>Cyanobacteriota</taxon>
        <taxon>Cyanophyceae</taxon>
        <taxon>Oculatellales</taxon>
        <taxon>Oculatellaceae</taxon>
        <taxon>Pegethrix</taxon>
    </lineage>
</organism>
<proteinExistence type="predicted"/>
<feature type="compositionally biased region" description="Low complexity" evidence="1">
    <location>
        <begin position="94"/>
        <end position="118"/>
    </location>
</feature>
<dbReference type="EMBL" id="JAHHHV010000020">
    <property type="protein sequence ID" value="MBW4464751.1"/>
    <property type="molecule type" value="Genomic_DNA"/>
</dbReference>
<feature type="transmembrane region" description="Helical" evidence="2">
    <location>
        <begin position="20"/>
        <end position="40"/>
    </location>
</feature>
<gene>
    <name evidence="3" type="ORF">KME07_04835</name>
</gene>
<accession>A0A951P7X6</accession>
<sequence length="358" mass="38030">MLNEPLSQTHKPRKFPLRWLLHPALLLAVGLHMLVLFLPLPQFKYEPETASPDPADTDIETRLTQLPSPSPQATPQVTPQATPQAPQKLPSPRPAALQAAPPKLPQQTQTAPPASVRPAPAPPAPAPPASAPPAATLPAANLDVPFADFPDLAGATAGCFGSSSCRQIDDGTPFRNAAQTLVEQMTAQGYQVDEQSDLEDTGQKIYRLIAQDGATRYLSVLSAGVGSTVYLLSAEPILLSDLQQVDAVEAKLASLLTPVGSPANTAQLPYPSLFVSGTQARPEISQMRLVPGVAPDQLVNSFSNTLQNNQFGLSELGSYGGGSLYEVSQKAWIGYLNFVPTADQTGTVLIWWQSLPPV</sequence>
<evidence type="ECO:0000256" key="2">
    <source>
        <dbReference type="SAM" id="Phobius"/>
    </source>
</evidence>
<evidence type="ECO:0000313" key="4">
    <source>
        <dbReference type="Proteomes" id="UP000707356"/>
    </source>
</evidence>
<dbReference type="AlphaFoldDB" id="A0A951P7X6"/>